<accession>A0ABV4YJ09</accession>
<keyword evidence="1 5" id="KW-0378">Hydrolase</keyword>
<evidence type="ECO:0000256" key="2">
    <source>
        <dbReference type="ARBA" id="ARBA00022963"/>
    </source>
</evidence>
<keyword evidence="3" id="KW-0443">Lipid metabolism</keyword>
<evidence type="ECO:0000313" key="5">
    <source>
        <dbReference type="EMBL" id="MFB2938068.1"/>
    </source>
</evidence>
<dbReference type="PANTHER" id="PTHR10272">
    <property type="entry name" value="PLATELET-ACTIVATING FACTOR ACETYLHYDROLASE"/>
    <property type="match status" value="1"/>
</dbReference>
<reference evidence="5 6" key="1">
    <citation type="submission" date="2024-09" db="EMBL/GenBank/DDBJ databases">
        <title>Floridaenema gen nov. (Aerosakkonemataceae, Aerosakkonematales ord. nov., Cyanobacteria) from benthic tropical and subtropical fresh waters, with the description of four new species.</title>
        <authorList>
            <person name="Moretto J.A."/>
            <person name="Berthold D.E."/>
            <person name="Lefler F.W."/>
            <person name="Huang I.-S."/>
            <person name="Laughinghouse H. IV."/>
        </authorList>
    </citation>
    <scope>NUCLEOTIDE SEQUENCE [LARGE SCALE GENOMIC DNA]</scope>
    <source>
        <strain evidence="5 6">BLCC-F154</strain>
    </source>
</reference>
<evidence type="ECO:0000259" key="4">
    <source>
        <dbReference type="Pfam" id="PF07176"/>
    </source>
</evidence>
<dbReference type="Proteomes" id="UP001576776">
    <property type="component" value="Unassembled WGS sequence"/>
</dbReference>
<dbReference type="Gene3D" id="3.40.50.1820">
    <property type="entry name" value="alpha/beta hydrolase"/>
    <property type="match status" value="1"/>
</dbReference>
<keyword evidence="2" id="KW-0442">Lipid degradation</keyword>
<evidence type="ECO:0000313" key="6">
    <source>
        <dbReference type="Proteomes" id="UP001576776"/>
    </source>
</evidence>
<dbReference type="SUPFAM" id="SSF53474">
    <property type="entry name" value="alpha/beta-Hydrolases"/>
    <property type="match status" value="1"/>
</dbReference>
<keyword evidence="6" id="KW-1185">Reference proteome</keyword>
<dbReference type="Pfam" id="PF07176">
    <property type="entry name" value="DUF1400"/>
    <property type="match status" value="1"/>
</dbReference>
<dbReference type="EMBL" id="JBHFNS010000084">
    <property type="protein sequence ID" value="MFB2938068.1"/>
    <property type="molecule type" value="Genomic_DNA"/>
</dbReference>
<gene>
    <name evidence="5" type="ORF">ACE1B6_22705</name>
</gene>
<protein>
    <submittedName>
        <fullName evidence="5">Alpha/beta hydrolase</fullName>
    </submittedName>
</protein>
<dbReference type="RefSeq" id="WP_413259554.1">
    <property type="nucleotide sequence ID" value="NZ_JBHFNS010000084.1"/>
</dbReference>
<dbReference type="InterPro" id="IPR029058">
    <property type="entry name" value="AB_hydrolase_fold"/>
</dbReference>
<sequence>MNTAKFNALAISPRKLSQIFTSRQKAEGRRLFQQFLPAQSFLSVGTNVTVVGLGFWLVSAISIAIPAISAERISVVYGPIKFSLSVESLEALVKEGKVTEELSSYIGEIDPKNLTELREIMQRRFEAGPTVISQFTKAQLGQTVLERLGRVLQTETGQNGANYLRTAFIAAAGDPEGLNLLNMLRKFPDRTVRVDLTQGFQLIGEFEKILRNTEASVKAIQQASIIEASANSNFNFSELPDLSRTGSFTWQKQTLTINDTERNRPLMVDLYLPQTNSAANVIVITHGAAGNRNTLSLLAEHLVSYGFAIVVMEHPGDSLERFQNFLSGLADSPQPQELINRPLEIKYVLDELQRREQTELALKGRLNLQQVGVIGQSLGGYTSLALAGAKINFDRLRKDCANSQIFNLSLLVQCEVARLTPANYDLQDPRVKAVIAINPLTSSIFGESGLGQIQIPLMFVAASDDILTPAFTEQIVPFTWLTTPNKYLVVIEKASHFSLLGGREEDNSALPAFPPELVGPDPRLARPYLNALSVAFFKNYLNNQPEYQPYLTANYARAISQLPFNLSLVQNFTPAQLAEVLNNNSTNTVKPQNSPNR</sequence>
<evidence type="ECO:0000256" key="1">
    <source>
        <dbReference type="ARBA" id="ARBA00022801"/>
    </source>
</evidence>
<dbReference type="GO" id="GO:0016787">
    <property type="term" value="F:hydrolase activity"/>
    <property type="evidence" value="ECO:0007669"/>
    <property type="project" value="UniProtKB-KW"/>
</dbReference>
<proteinExistence type="predicted"/>
<feature type="domain" description="DUF1400" evidence="4">
    <location>
        <begin position="69"/>
        <end position="195"/>
    </location>
</feature>
<dbReference type="InterPro" id="IPR010802">
    <property type="entry name" value="DUF1400"/>
</dbReference>
<name>A0ABV4YJ09_9CYAN</name>
<comment type="caution">
    <text evidence="5">The sequence shown here is derived from an EMBL/GenBank/DDBJ whole genome shotgun (WGS) entry which is preliminary data.</text>
</comment>
<organism evidence="5 6">
    <name type="scientific">Floridaenema fluviatile BLCC-F154</name>
    <dbReference type="NCBI Taxonomy" id="3153640"/>
    <lineage>
        <taxon>Bacteria</taxon>
        <taxon>Bacillati</taxon>
        <taxon>Cyanobacteriota</taxon>
        <taxon>Cyanophyceae</taxon>
        <taxon>Oscillatoriophycideae</taxon>
        <taxon>Aerosakkonematales</taxon>
        <taxon>Aerosakkonemataceae</taxon>
        <taxon>Floridanema</taxon>
        <taxon>Floridanema fluviatile</taxon>
    </lineage>
</organism>
<dbReference type="PANTHER" id="PTHR10272:SF13">
    <property type="entry name" value="POLY(ETHYLENE TEREPHTHALATE) HYDROLASE"/>
    <property type="match status" value="1"/>
</dbReference>
<evidence type="ECO:0000256" key="3">
    <source>
        <dbReference type="ARBA" id="ARBA00023098"/>
    </source>
</evidence>